<dbReference type="InterPro" id="IPR051398">
    <property type="entry name" value="Polysacch_Deacetylase"/>
</dbReference>
<dbReference type="Proteomes" id="UP001596047">
    <property type="component" value="Unassembled WGS sequence"/>
</dbReference>
<comment type="caution">
    <text evidence="4">The sequence shown here is derived from an EMBL/GenBank/DDBJ whole genome shotgun (WGS) entry which is preliminary data.</text>
</comment>
<name>A0ABW0W3J9_9BACL</name>
<dbReference type="RefSeq" id="WP_379190658.1">
    <property type="nucleotide sequence ID" value="NZ_JBHSOW010000088.1"/>
</dbReference>
<evidence type="ECO:0000259" key="3">
    <source>
        <dbReference type="PROSITE" id="PS51677"/>
    </source>
</evidence>
<dbReference type="EMBL" id="JBHSOW010000088">
    <property type="protein sequence ID" value="MFC5652023.1"/>
    <property type="molecule type" value="Genomic_DNA"/>
</dbReference>
<dbReference type="SUPFAM" id="SSF88713">
    <property type="entry name" value="Glycoside hydrolase/deacetylase"/>
    <property type="match status" value="1"/>
</dbReference>
<keyword evidence="4" id="KW-0378">Hydrolase</keyword>
<evidence type="ECO:0000256" key="1">
    <source>
        <dbReference type="ARBA" id="ARBA00004613"/>
    </source>
</evidence>
<dbReference type="InterPro" id="IPR002509">
    <property type="entry name" value="NODB_dom"/>
</dbReference>
<dbReference type="PROSITE" id="PS51677">
    <property type="entry name" value="NODB"/>
    <property type="match status" value="1"/>
</dbReference>
<dbReference type="Gene3D" id="3.20.20.370">
    <property type="entry name" value="Glycoside hydrolase/deacetylase"/>
    <property type="match status" value="1"/>
</dbReference>
<gene>
    <name evidence="4" type="ORF">ACFPYJ_23480</name>
</gene>
<keyword evidence="2" id="KW-0732">Signal</keyword>
<organism evidence="4 5">
    <name type="scientific">Paenibacillus solisilvae</name>
    <dbReference type="NCBI Taxonomy" id="2486751"/>
    <lineage>
        <taxon>Bacteria</taxon>
        <taxon>Bacillati</taxon>
        <taxon>Bacillota</taxon>
        <taxon>Bacilli</taxon>
        <taxon>Bacillales</taxon>
        <taxon>Paenibacillaceae</taxon>
        <taxon>Paenibacillus</taxon>
    </lineage>
</organism>
<dbReference type="GO" id="GO:0016787">
    <property type="term" value="F:hydrolase activity"/>
    <property type="evidence" value="ECO:0007669"/>
    <property type="project" value="UniProtKB-KW"/>
</dbReference>
<proteinExistence type="predicted"/>
<dbReference type="InterPro" id="IPR011330">
    <property type="entry name" value="Glyco_hydro/deAcase_b/a-brl"/>
</dbReference>
<evidence type="ECO:0000256" key="2">
    <source>
        <dbReference type="ARBA" id="ARBA00022729"/>
    </source>
</evidence>
<comment type="subcellular location">
    <subcellularLocation>
        <location evidence="1">Secreted</location>
    </subcellularLocation>
</comment>
<reference evidence="5" key="1">
    <citation type="journal article" date="2019" name="Int. J. Syst. Evol. Microbiol.">
        <title>The Global Catalogue of Microorganisms (GCM) 10K type strain sequencing project: providing services to taxonomists for standard genome sequencing and annotation.</title>
        <authorList>
            <consortium name="The Broad Institute Genomics Platform"/>
            <consortium name="The Broad Institute Genome Sequencing Center for Infectious Disease"/>
            <person name="Wu L."/>
            <person name="Ma J."/>
        </authorList>
    </citation>
    <scope>NUCLEOTIDE SEQUENCE [LARGE SCALE GENOMIC DNA]</scope>
    <source>
        <strain evidence="5">CGMCC 1.3240</strain>
    </source>
</reference>
<keyword evidence="5" id="KW-1185">Reference proteome</keyword>
<feature type="domain" description="NodB homology" evidence="3">
    <location>
        <begin position="101"/>
        <end position="258"/>
    </location>
</feature>
<dbReference type="EC" id="3.-.-.-" evidence="4"/>
<protein>
    <submittedName>
        <fullName evidence="4">Polysaccharide deacetylase family protein</fullName>
        <ecNumber evidence="4">3.-.-.-</ecNumber>
    </submittedName>
</protein>
<evidence type="ECO:0000313" key="5">
    <source>
        <dbReference type="Proteomes" id="UP001596047"/>
    </source>
</evidence>
<accession>A0ABW0W3J9</accession>
<sequence length="258" mass="29546">MRIRKLLMLLTALYIGYFAIFSLEDEFAYTEIQAAPSPLSEEFTIPVLTYHSITDQAGSEYAVNTEQFKLQIEYLHSHGYHSINLKQFDTYLKQGKPAPDKLVLLTFDDGYRNNYDKAFPILQKYGFTAALFVITDWVNSKPYMSWTQIKELGKAGWDIMPHSRTHPHLPLQSKANQQQEIAGSKLIIERIVKTNAFAFAYPYGHRSQTTMDLVQGSGYDFAFTFDDGLTTSGQNPYLLKRLIVSGKETLKTFSRRLP</sequence>
<dbReference type="Pfam" id="PF01522">
    <property type="entry name" value="Polysacc_deac_1"/>
    <property type="match status" value="1"/>
</dbReference>
<dbReference type="PANTHER" id="PTHR34216">
    <property type="match status" value="1"/>
</dbReference>
<dbReference type="PANTHER" id="PTHR34216:SF3">
    <property type="entry name" value="POLY-BETA-1,6-N-ACETYL-D-GLUCOSAMINE N-DEACETYLASE"/>
    <property type="match status" value="1"/>
</dbReference>
<dbReference type="CDD" id="cd10918">
    <property type="entry name" value="CE4_NodB_like_5s_6s"/>
    <property type="match status" value="1"/>
</dbReference>
<evidence type="ECO:0000313" key="4">
    <source>
        <dbReference type="EMBL" id="MFC5652023.1"/>
    </source>
</evidence>